<dbReference type="EMBL" id="LNQE01001819">
    <property type="protein sequence ID" value="KUG05356.1"/>
    <property type="molecule type" value="Genomic_DNA"/>
</dbReference>
<proteinExistence type="predicted"/>
<accession>A0A0W8EA22</accession>
<comment type="caution">
    <text evidence="1">The sequence shown here is derived from an EMBL/GenBank/DDBJ whole genome shotgun (WGS) entry which is preliminary data.</text>
</comment>
<sequence length="37" mass="4401">MLTIIHLYSFIIRLIGLSKLTFNQQRLTFNIVSKTNY</sequence>
<name>A0A0W8EA22_9ZZZZ</name>
<gene>
    <name evidence="1" type="ORF">ASZ90_017246</name>
</gene>
<organism evidence="1">
    <name type="scientific">hydrocarbon metagenome</name>
    <dbReference type="NCBI Taxonomy" id="938273"/>
    <lineage>
        <taxon>unclassified sequences</taxon>
        <taxon>metagenomes</taxon>
        <taxon>ecological metagenomes</taxon>
    </lineage>
</organism>
<dbReference type="AlphaFoldDB" id="A0A0W8EA22"/>
<protein>
    <submittedName>
        <fullName evidence="1">Uncharacterized protein</fullName>
    </submittedName>
</protein>
<reference evidence="1" key="1">
    <citation type="journal article" date="2015" name="Proc. Natl. Acad. Sci. U.S.A.">
        <title>Networks of energetic and metabolic interactions define dynamics in microbial communities.</title>
        <authorList>
            <person name="Embree M."/>
            <person name="Liu J.K."/>
            <person name="Al-Bassam M.M."/>
            <person name="Zengler K."/>
        </authorList>
    </citation>
    <scope>NUCLEOTIDE SEQUENCE</scope>
</reference>
<evidence type="ECO:0000313" key="1">
    <source>
        <dbReference type="EMBL" id="KUG05356.1"/>
    </source>
</evidence>